<dbReference type="SUPFAM" id="SSF55874">
    <property type="entry name" value="ATPase domain of HSP90 chaperone/DNA topoisomerase II/histidine kinase"/>
    <property type="match status" value="1"/>
</dbReference>
<feature type="domain" description="HAMP" evidence="13">
    <location>
        <begin position="194"/>
        <end position="247"/>
    </location>
</feature>
<dbReference type="OrthoDB" id="9786919at2"/>
<dbReference type="Pfam" id="PF02518">
    <property type="entry name" value="HATPase_c"/>
    <property type="match status" value="1"/>
</dbReference>
<dbReference type="InterPro" id="IPR003661">
    <property type="entry name" value="HisK_dim/P_dom"/>
</dbReference>
<dbReference type="PRINTS" id="PR00344">
    <property type="entry name" value="BCTRLSENSOR"/>
</dbReference>
<evidence type="ECO:0000256" key="1">
    <source>
        <dbReference type="ARBA" id="ARBA00000085"/>
    </source>
</evidence>
<dbReference type="SUPFAM" id="SSF47384">
    <property type="entry name" value="Homodimeric domain of signal transducing histidine kinase"/>
    <property type="match status" value="1"/>
</dbReference>
<dbReference type="CDD" id="cd00082">
    <property type="entry name" value="HisKA"/>
    <property type="match status" value="1"/>
</dbReference>
<dbReference type="EC" id="2.7.13.3" evidence="3"/>
<dbReference type="Proteomes" id="UP000001661">
    <property type="component" value="Chromosome"/>
</dbReference>
<keyword evidence="4" id="KW-0597">Phosphoprotein</keyword>
<dbReference type="PANTHER" id="PTHR45436">
    <property type="entry name" value="SENSOR HISTIDINE KINASE YKOH"/>
    <property type="match status" value="1"/>
</dbReference>
<dbReference type="PANTHER" id="PTHR45436:SF5">
    <property type="entry name" value="SENSOR HISTIDINE KINASE TRCS"/>
    <property type="match status" value="1"/>
</dbReference>
<dbReference type="Pfam" id="PF00672">
    <property type="entry name" value="HAMP"/>
    <property type="match status" value="1"/>
</dbReference>
<dbReference type="KEGG" id="aar:Acear_1914"/>
<feature type="transmembrane region" description="Helical" evidence="11">
    <location>
        <begin position="166"/>
        <end position="193"/>
    </location>
</feature>
<evidence type="ECO:0000256" key="11">
    <source>
        <dbReference type="SAM" id="Phobius"/>
    </source>
</evidence>
<dbReference type="SMART" id="SM00304">
    <property type="entry name" value="HAMP"/>
    <property type="match status" value="1"/>
</dbReference>
<evidence type="ECO:0000256" key="9">
    <source>
        <dbReference type="ARBA" id="ARBA00023012"/>
    </source>
</evidence>
<dbReference type="EMBL" id="CP002105">
    <property type="protein sequence ID" value="ADL13415.1"/>
    <property type="molecule type" value="Genomic_DNA"/>
</dbReference>
<comment type="subcellular location">
    <subcellularLocation>
        <location evidence="2">Membrane</location>
    </subcellularLocation>
</comment>
<dbReference type="InterPro" id="IPR050428">
    <property type="entry name" value="TCS_sensor_his_kinase"/>
</dbReference>
<keyword evidence="5" id="KW-0808">Transferase</keyword>
<protein>
    <recommendedName>
        <fullName evidence="3">histidine kinase</fullName>
        <ecNumber evidence="3">2.7.13.3</ecNumber>
    </recommendedName>
</protein>
<evidence type="ECO:0000256" key="6">
    <source>
        <dbReference type="ARBA" id="ARBA00022692"/>
    </source>
</evidence>
<dbReference type="SMART" id="SM00387">
    <property type="entry name" value="HATPase_c"/>
    <property type="match status" value="1"/>
</dbReference>
<feature type="domain" description="Histidine kinase" evidence="12">
    <location>
        <begin position="255"/>
        <end position="471"/>
    </location>
</feature>
<dbReference type="SMART" id="SM00388">
    <property type="entry name" value="HisKA"/>
    <property type="match status" value="1"/>
</dbReference>
<dbReference type="InterPro" id="IPR004358">
    <property type="entry name" value="Sig_transdc_His_kin-like_C"/>
</dbReference>
<dbReference type="eggNOG" id="COG3850">
    <property type="taxonomic scope" value="Bacteria"/>
</dbReference>
<proteinExistence type="predicted"/>
<dbReference type="PROSITE" id="PS50109">
    <property type="entry name" value="HIS_KIN"/>
    <property type="match status" value="1"/>
</dbReference>
<dbReference type="Gene3D" id="6.10.340.10">
    <property type="match status" value="1"/>
</dbReference>
<evidence type="ECO:0000256" key="7">
    <source>
        <dbReference type="ARBA" id="ARBA00022777"/>
    </source>
</evidence>
<dbReference type="CDD" id="cd06225">
    <property type="entry name" value="HAMP"/>
    <property type="match status" value="1"/>
</dbReference>
<dbReference type="InterPro" id="IPR003594">
    <property type="entry name" value="HATPase_dom"/>
</dbReference>
<keyword evidence="8 11" id="KW-1133">Transmembrane helix</keyword>
<evidence type="ECO:0000313" key="14">
    <source>
        <dbReference type="EMBL" id="ADL13415.1"/>
    </source>
</evidence>
<dbReference type="InterPro" id="IPR036890">
    <property type="entry name" value="HATPase_C_sf"/>
</dbReference>
<accession>D9QSF2</accession>
<keyword evidence="6 11" id="KW-0812">Transmembrane</keyword>
<dbReference type="AlphaFoldDB" id="D9QSF2"/>
<name>D9QSF2_ACEAZ</name>
<comment type="catalytic activity">
    <reaction evidence="1">
        <text>ATP + protein L-histidine = ADP + protein N-phospho-L-histidine.</text>
        <dbReference type="EC" id="2.7.13.3"/>
    </reaction>
</comment>
<dbReference type="GO" id="GO:0005886">
    <property type="term" value="C:plasma membrane"/>
    <property type="evidence" value="ECO:0007669"/>
    <property type="project" value="TreeGrafter"/>
</dbReference>
<evidence type="ECO:0000256" key="2">
    <source>
        <dbReference type="ARBA" id="ARBA00004370"/>
    </source>
</evidence>
<dbReference type="Gene3D" id="1.10.287.130">
    <property type="match status" value="1"/>
</dbReference>
<reference evidence="14 15" key="1">
    <citation type="journal article" date="2010" name="Stand. Genomic Sci.">
        <title>Complete genome sequence of Acetohalobium arabaticum type strain (Z-7288).</title>
        <authorList>
            <person name="Sikorski J."/>
            <person name="Lapidus A."/>
            <person name="Chertkov O."/>
            <person name="Lucas S."/>
            <person name="Copeland A."/>
            <person name="Glavina Del Rio T."/>
            <person name="Nolan M."/>
            <person name="Tice H."/>
            <person name="Cheng J.F."/>
            <person name="Han C."/>
            <person name="Brambilla E."/>
            <person name="Pitluck S."/>
            <person name="Liolios K."/>
            <person name="Ivanova N."/>
            <person name="Mavromatis K."/>
            <person name="Mikhailova N."/>
            <person name="Pati A."/>
            <person name="Bruce D."/>
            <person name="Detter C."/>
            <person name="Tapia R."/>
            <person name="Goodwin L."/>
            <person name="Chen A."/>
            <person name="Palaniappan K."/>
            <person name="Land M."/>
            <person name="Hauser L."/>
            <person name="Chang Y.J."/>
            <person name="Jeffries C.D."/>
            <person name="Rohde M."/>
            <person name="Goker M."/>
            <person name="Spring S."/>
            <person name="Woyke T."/>
            <person name="Bristow J."/>
            <person name="Eisen J.A."/>
            <person name="Markowitz V."/>
            <person name="Hugenholtz P."/>
            <person name="Kyrpides N.C."/>
            <person name="Klenk H.P."/>
        </authorList>
    </citation>
    <scope>NUCLEOTIDE SEQUENCE [LARGE SCALE GENOMIC DNA]</scope>
    <source>
        <strain evidence="15">ATCC 49924 / DSM 5501 / Z-7288</strain>
    </source>
</reference>
<dbReference type="eggNOG" id="COG5002">
    <property type="taxonomic scope" value="Bacteria"/>
</dbReference>
<keyword evidence="10 11" id="KW-0472">Membrane</keyword>
<dbReference type="FunFam" id="1.10.287.130:FF:000001">
    <property type="entry name" value="Two-component sensor histidine kinase"/>
    <property type="match status" value="1"/>
</dbReference>
<evidence type="ECO:0000256" key="8">
    <source>
        <dbReference type="ARBA" id="ARBA00022989"/>
    </source>
</evidence>
<evidence type="ECO:0000256" key="5">
    <source>
        <dbReference type="ARBA" id="ARBA00022679"/>
    </source>
</evidence>
<dbReference type="GO" id="GO:0000155">
    <property type="term" value="F:phosphorelay sensor kinase activity"/>
    <property type="evidence" value="ECO:0007669"/>
    <property type="project" value="InterPro"/>
</dbReference>
<feature type="transmembrane region" description="Helical" evidence="11">
    <location>
        <begin position="21"/>
        <end position="43"/>
    </location>
</feature>
<gene>
    <name evidence="14" type="ordered locus">Acear_1914</name>
</gene>
<dbReference type="Pfam" id="PF00512">
    <property type="entry name" value="HisKA"/>
    <property type="match status" value="1"/>
</dbReference>
<dbReference type="InterPro" id="IPR005467">
    <property type="entry name" value="His_kinase_dom"/>
</dbReference>
<dbReference type="Gene3D" id="3.30.565.10">
    <property type="entry name" value="Histidine kinase-like ATPase, C-terminal domain"/>
    <property type="match status" value="1"/>
</dbReference>
<dbReference type="InterPro" id="IPR036097">
    <property type="entry name" value="HisK_dim/P_sf"/>
</dbReference>
<evidence type="ECO:0000256" key="3">
    <source>
        <dbReference type="ARBA" id="ARBA00012438"/>
    </source>
</evidence>
<dbReference type="STRING" id="574087.Acear_1914"/>
<dbReference type="RefSeq" id="WP_013278860.1">
    <property type="nucleotide sequence ID" value="NC_014378.1"/>
</dbReference>
<dbReference type="PROSITE" id="PS50885">
    <property type="entry name" value="HAMP"/>
    <property type="match status" value="1"/>
</dbReference>
<evidence type="ECO:0000259" key="13">
    <source>
        <dbReference type="PROSITE" id="PS50885"/>
    </source>
</evidence>
<dbReference type="HOGENOM" id="CLU_000445_89_6_9"/>
<keyword evidence="15" id="KW-1185">Reference proteome</keyword>
<dbReference type="InterPro" id="IPR003660">
    <property type="entry name" value="HAMP_dom"/>
</dbReference>
<keyword evidence="7 14" id="KW-0418">Kinase</keyword>
<keyword evidence="9" id="KW-0902">Two-component regulatory system</keyword>
<evidence type="ECO:0000313" key="15">
    <source>
        <dbReference type="Proteomes" id="UP000001661"/>
    </source>
</evidence>
<evidence type="ECO:0000256" key="4">
    <source>
        <dbReference type="ARBA" id="ARBA00022553"/>
    </source>
</evidence>
<organism evidence="14 15">
    <name type="scientific">Acetohalobium arabaticum (strain ATCC 49924 / DSM 5501 / Z-7288)</name>
    <dbReference type="NCBI Taxonomy" id="574087"/>
    <lineage>
        <taxon>Bacteria</taxon>
        <taxon>Bacillati</taxon>
        <taxon>Bacillota</taxon>
        <taxon>Clostridia</taxon>
        <taxon>Halanaerobiales</taxon>
        <taxon>Halobacteroidaceae</taxon>
        <taxon>Acetohalobium</taxon>
    </lineage>
</organism>
<sequence length="471" mass="54022">MLSKLNKLWERMNIPIYLKLTLIYAFIFSLMIVISSTATFKIMKYLGWQNFKEEVRDTSREIANYIKAGKALDKSLLQEIDLRGPVDFRIYNRAGDLVLSNDWHVLHSKKGQHRLEINMKSNLGSISVWRDSSGEKKALYLNRKIEYNNQLFYLQVDFPLRGRDSIFNTLLLILSITSIIGILSSIVVGNYIAKKMLRPIGEITATAQKITINDLDKRIDTSGADDELKKLALTFNNMIDRLQASIEKQKQFVSDASHELRTPISVIQGYIDLLDRWGKEDKEVLEEAIEAIQAETTSMKKLLEQLLFLARSDKGQYKFEHKTFDLSELIAEVYQEFELIDDEHEITLAQNDQVEIRGDAKAIKQMLRIIIDNSIKYTESGGRITITSQQRREEEQVRIVIKDTGRGIGKEELDRIFDRFYRVDESRTSKTGGAGLGLSIAKWIVESQQGRIEANSELNKGTEIIITLPTC</sequence>
<evidence type="ECO:0000256" key="10">
    <source>
        <dbReference type="ARBA" id="ARBA00023136"/>
    </source>
</evidence>
<evidence type="ECO:0000259" key="12">
    <source>
        <dbReference type="PROSITE" id="PS50109"/>
    </source>
</evidence>
<dbReference type="SUPFAM" id="SSF158472">
    <property type="entry name" value="HAMP domain-like"/>
    <property type="match status" value="1"/>
</dbReference>
<dbReference type="FunFam" id="3.30.565.10:FF:000006">
    <property type="entry name" value="Sensor histidine kinase WalK"/>
    <property type="match status" value="1"/>
</dbReference>